<dbReference type="AlphaFoldDB" id="A0A9W7A030"/>
<dbReference type="Proteomes" id="UP001165082">
    <property type="component" value="Unassembled WGS sequence"/>
</dbReference>
<evidence type="ECO:0000256" key="1">
    <source>
        <dbReference type="SAM" id="MobiDB-lite"/>
    </source>
</evidence>
<feature type="region of interest" description="Disordered" evidence="1">
    <location>
        <begin position="81"/>
        <end position="107"/>
    </location>
</feature>
<name>A0A9W7A030_9STRA</name>
<gene>
    <name evidence="2" type="ORF">TrRE_jg12006</name>
</gene>
<sequence length="244" mass="28556">MYDAKAEKPLEGYSGTRAEKAEEIKRDYLFKKVPGDQVRARNEAIANRDRLRSEQILIKQRKARQHQLRVQYKQRQYENYRKESKLGVTRRPPPPTPTEKPRESTQPIKKKDWRYYRLGDENLWTDYYHVPLNRLSHVIPEVAVVKDKEAVDRVMKILAEEDELAEQRERVKFARAQILRDQFTQQMERNRMRDDYVFKSAPPSSRPASAAAIRGGTKGIGVVQLGGTATNSANCNKNERDRMR</sequence>
<dbReference type="OrthoDB" id="205984at2759"/>
<comment type="caution">
    <text evidence="2">The sequence shown here is derived from an EMBL/GenBank/DDBJ whole genome shotgun (WGS) entry which is preliminary data.</text>
</comment>
<proteinExistence type="predicted"/>
<accession>A0A9W7A030</accession>
<keyword evidence="3" id="KW-1185">Reference proteome</keyword>
<evidence type="ECO:0000313" key="3">
    <source>
        <dbReference type="Proteomes" id="UP001165082"/>
    </source>
</evidence>
<evidence type="ECO:0000313" key="2">
    <source>
        <dbReference type="EMBL" id="GMH60345.1"/>
    </source>
</evidence>
<protein>
    <submittedName>
        <fullName evidence="2">Uncharacterized protein</fullName>
    </submittedName>
</protein>
<dbReference type="EMBL" id="BRXZ01001030">
    <property type="protein sequence ID" value="GMH60345.1"/>
    <property type="molecule type" value="Genomic_DNA"/>
</dbReference>
<organism evidence="2 3">
    <name type="scientific">Triparma retinervis</name>
    <dbReference type="NCBI Taxonomy" id="2557542"/>
    <lineage>
        <taxon>Eukaryota</taxon>
        <taxon>Sar</taxon>
        <taxon>Stramenopiles</taxon>
        <taxon>Ochrophyta</taxon>
        <taxon>Bolidophyceae</taxon>
        <taxon>Parmales</taxon>
        <taxon>Triparmaceae</taxon>
        <taxon>Triparma</taxon>
    </lineage>
</organism>
<reference evidence="2" key="1">
    <citation type="submission" date="2022-07" db="EMBL/GenBank/DDBJ databases">
        <title>Genome analysis of Parmales, a sister group of diatoms, reveals the evolutionary specialization of diatoms from phago-mixotrophs to photoautotrophs.</title>
        <authorList>
            <person name="Ban H."/>
            <person name="Sato S."/>
            <person name="Yoshikawa S."/>
            <person name="Kazumasa Y."/>
            <person name="Nakamura Y."/>
            <person name="Ichinomiya M."/>
            <person name="Saitoh K."/>
            <person name="Sato N."/>
            <person name="Blanc-Mathieu R."/>
            <person name="Endo H."/>
            <person name="Kuwata A."/>
            <person name="Ogata H."/>
        </authorList>
    </citation>
    <scope>NUCLEOTIDE SEQUENCE</scope>
</reference>